<keyword evidence="2" id="KW-1185">Reference proteome</keyword>
<sequence length="90" mass="10360">MADCPFYADCPLANELLLADDIELVKEYLNTPGVLTIDGLSESYREKYCNNYYTECARYQVVEELGFEYSPNNLLPHQENRAELILDDNS</sequence>
<accession>A0A938XQH7</accession>
<protein>
    <submittedName>
        <fullName evidence="1">Uncharacterized protein</fullName>
    </submittedName>
</protein>
<dbReference type="AlphaFoldDB" id="A0A938XQH7"/>
<comment type="caution">
    <text evidence="1">The sequence shown here is derived from an EMBL/GenBank/DDBJ whole genome shotgun (WGS) entry which is preliminary data.</text>
</comment>
<organism evidence="1 2">
    <name type="scientific">Halanaerobacter jeridensis</name>
    <dbReference type="NCBI Taxonomy" id="706427"/>
    <lineage>
        <taxon>Bacteria</taxon>
        <taxon>Bacillati</taxon>
        <taxon>Bacillota</taxon>
        <taxon>Clostridia</taxon>
        <taxon>Halanaerobiales</taxon>
        <taxon>Halobacteroidaceae</taxon>
        <taxon>Halanaerobacter</taxon>
    </lineage>
</organism>
<reference evidence="1" key="1">
    <citation type="submission" date="2021-01" db="EMBL/GenBank/DDBJ databases">
        <title>Genomic Encyclopedia of Type Strains, Phase IV (KMG-IV): sequencing the most valuable type-strain genomes for metagenomic binning, comparative biology and taxonomic classification.</title>
        <authorList>
            <person name="Goeker M."/>
        </authorList>
    </citation>
    <scope>NUCLEOTIDE SEQUENCE</scope>
    <source>
        <strain evidence="1">DSM 23230</strain>
    </source>
</reference>
<dbReference type="Proteomes" id="UP000774000">
    <property type="component" value="Unassembled WGS sequence"/>
</dbReference>
<dbReference type="RefSeq" id="WP_204700454.1">
    <property type="nucleotide sequence ID" value="NZ_JAFBDQ010000002.1"/>
</dbReference>
<proteinExistence type="predicted"/>
<gene>
    <name evidence="1" type="ORF">JOC47_000559</name>
</gene>
<name>A0A938XQH7_9FIRM</name>
<dbReference type="EMBL" id="JAFBDQ010000002">
    <property type="protein sequence ID" value="MBM7555734.1"/>
    <property type="molecule type" value="Genomic_DNA"/>
</dbReference>
<evidence type="ECO:0000313" key="1">
    <source>
        <dbReference type="EMBL" id="MBM7555734.1"/>
    </source>
</evidence>
<evidence type="ECO:0000313" key="2">
    <source>
        <dbReference type="Proteomes" id="UP000774000"/>
    </source>
</evidence>